<feature type="compositionally biased region" description="Basic residues" evidence="5">
    <location>
        <begin position="50"/>
        <end position="61"/>
    </location>
</feature>
<dbReference type="PROSITE" id="PS00463">
    <property type="entry name" value="ZN2_CY6_FUNGAL_1"/>
    <property type="match status" value="1"/>
</dbReference>
<sequence>MSQQSEWSPGENRIVGNQVVFRIKDARVTSSRAARQPPKEDNQSKDPVYHSRKPHRKSRTGCTNCKKRRVKCDETKPNCRKCQTYGISCDYSALQVQSRSQNLPSSWAQDTSDIDVMSTSTVSLSMTQLASMIESALRLDSSAHKDLGTVPVSVRSKSVFAVHQFLSISADAAALPDSFRDVTCGDMMRVAFQTPYLMHAVLGVATSALSHFLPHDSSYRFAAAYHWQHTLKLYSKELDRGITIKNMDALMSTCMMLGFISYSEFEYRPSDSWVFSDDPKALNWLLVQGGLRYILGYTGKWLEHSIWLCPFMETENGSPNLDDHRPGREGLHPGLADLCDIDDTTTEETSPYHYPLRMLSAMFPLEIDRNSVTKFTGFMGRLLPDYTNLLLKKDPKAIMILAHWLGKMCEAKNTWLHPRVQSECMALCMYLEHSKDPRILKLLEYPAQGCGYLLNHVREEAVFQANFDLIGLF</sequence>
<comment type="caution">
    <text evidence="7">The sequence shown here is derived from an EMBL/GenBank/DDBJ whole genome shotgun (WGS) entry which is preliminary data.</text>
</comment>
<dbReference type="Pfam" id="PF00172">
    <property type="entry name" value="Zn_clus"/>
    <property type="match status" value="1"/>
</dbReference>
<dbReference type="SUPFAM" id="SSF57701">
    <property type="entry name" value="Zn2/Cys6 DNA-binding domain"/>
    <property type="match status" value="1"/>
</dbReference>
<dbReference type="Proteomes" id="UP000224634">
    <property type="component" value="Unassembled WGS sequence"/>
</dbReference>
<feature type="domain" description="Zn(2)-C6 fungal-type" evidence="6">
    <location>
        <begin position="61"/>
        <end position="91"/>
    </location>
</feature>
<evidence type="ECO:0000313" key="8">
    <source>
        <dbReference type="Proteomes" id="UP000224634"/>
    </source>
</evidence>
<keyword evidence="1" id="KW-0805">Transcription regulation</keyword>
<dbReference type="InterPro" id="IPR036864">
    <property type="entry name" value="Zn2-C6_fun-type_DNA-bd_sf"/>
</dbReference>
<evidence type="ECO:0000256" key="4">
    <source>
        <dbReference type="ARBA" id="ARBA00023242"/>
    </source>
</evidence>
<keyword evidence="4" id="KW-0539">Nucleus</keyword>
<evidence type="ECO:0000256" key="3">
    <source>
        <dbReference type="ARBA" id="ARBA00023163"/>
    </source>
</evidence>
<evidence type="ECO:0000259" key="6">
    <source>
        <dbReference type="PROSITE" id="PS50048"/>
    </source>
</evidence>
<dbReference type="PANTHER" id="PTHR47784">
    <property type="entry name" value="STEROL UPTAKE CONTROL PROTEIN 2"/>
    <property type="match status" value="1"/>
</dbReference>
<reference evidence="7 8" key="1">
    <citation type="submission" date="2017-10" db="EMBL/GenBank/DDBJ databases">
        <title>Comparative genomics in systemic dimorphic fungi from Ajellomycetaceae.</title>
        <authorList>
            <person name="Munoz J.F."/>
            <person name="Mcewen J.G."/>
            <person name="Clay O.K."/>
            <person name="Cuomo C.A."/>
        </authorList>
    </citation>
    <scope>NUCLEOTIDE SEQUENCE [LARGE SCALE GENOMIC DNA]</scope>
    <source>
        <strain evidence="7 8">UAMH7299</strain>
    </source>
</reference>
<dbReference type="PANTHER" id="PTHR47784:SF9">
    <property type="entry name" value="ZN(II)2CYS6 TRANSCRIPTION FACTOR (EUROFUNG)"/>
    <property type="match status" value="1"/>
</dbReference>
<name>A0A2B7XQW8_POLH7</name>
<evidence type="ECO:0000256" key="1">
    <source>
        <dbReference type="ARBA" id="ARBA00023015"/>
    </source>
</evidence>
<dbReference type="PROSITE" id="PS50048">
    <property type="entry name" value="ZN2_CY6_FUNGAL_2"/>
    <property type="match status" value="1"/>
</dbReference>
<dbReference type="EMBL" id="PDNA01000133">
    <property type="protein sequence ID" value="PGH11360.1"/>
    <property type="molecule type" value="Genomic_DNA"/>
</dbReference>
<dbReference type="STRING" id="1447883.A0A2B7XQW8"/>
<dbReference type="OrthoDB" id="416217at2759"/>
<keyword evidence="2" id="KW-0238">DNA-binding</keyword>
<feature type="compositionally biased region" description="Basic and acidic residues" evidence="5">
    <location>
        <begin position="37"/>
        <end position="49"/>
    </location>
</feature>
<dbReference type="GO" id="GO:0003677">
    <property type="term" value="F:DNA binding"/>
    <property type="evidence" value="ECO:0007669"/>
    <property type="project" value="UniProtKB-KW"/>
</dbReference>
<dbReference type="AlphaFoldDB" id="A0A2B7XQW8"/>
<evidence type="ECO:0000256" key="5">
    <source>
        <dbReference type="SAM" id="MobiDB-lite"/>
    </source>
</evidence>
<protein>
    <recommendedName>
        <fullName evidence="6">Zn(2)-C6 fungal-type domain-containing protein</fullName>
    </recommendedName>
</protein>
<dbReference type="GO" id="GO:0008270">
    <property type="term" value="F:zinc ion binding"/>
    <property type="evidence" value="ECO:0007669"/>
    <property type="project" value="InterPro"/>
</dbReference>
<keyword evidence="8" id="KW-1185">Reference proteome</keyword>
<evidence type="ECO:0000313" key="7">
    <source>
        <dbReference type="EMBL" id="PGH11360.1"/>
    </source>
</evidence>
<evidence type="ECO:0000256" key="2">
    <source>
        <dbReference type="ARBA" id="ARBA00023125"/>
    </source>
</evidence>
<dbReference type="Gene3D" id="4.10.240.10">
    <property type="entry name" value="Zn(2)-C6 fungal-type DNA-binding domain"/>
    <property type="match status" value="1"/>
</dbReference>
<gene>
    <name evidence="7" type="ORF">AJ80_07151</name>
</gene>
<accession>A0A2B7XQW8</accession>
<keyword evidence="3" id="KW-0804">Transcription</keyword>
<dbReference type="GO" id="GO:0001228">
    <property type="term" value="F:DNA-binding transcription activator activity, RNA polymerase II-specific"/>
    <property type="evidence" value="ECO:0007669"/>
    <property type="project" value="TreeGrafter"/>
</dbReference>
<dbReference type="CDD" id="cd00067">
    <property type="entry name" value="GAL4"/>
    <property type="match status" value="1"/>
</dbReference>
<organism evidence="7 8">
    <name type="scientific">Polytolypa hystricis (strain UAMH7299)</name>
    <dbReference type="NCBI Taxonomy" id="1447883"/>
    <lineage>
        <taxon>Eukaryota</taxon>
        <taxon>Fungi</taxon>
        <taxon>Dikarya</taxon>
        <taxon>Ascomycota</taxon>
        <taxon>Pezizomycotina</taxon>
        <taxon>Eurotiomycetes</taxon>
        <taxon>Eurotiomycetidae</taxon>
        <taxon>Onygenales</taxon>
        <taxon>Onygenales incertae sedis</taxon>
        <taxon>Polytolypa</taxon>
    </lineage>
</organism>
<proteinExistence type="predicted"/>
<dbReference type="InterPro" id="IPR001138">
    <property type="entry name" value="Zn2Cys6_DnaBD"/>
</dbReference>
<dbReference type="InterPro" id="IPR053157">
    <property type="entry name" value="Sterol_Uptake_Regulator"/>
</dbReference>
<feature type="region of interest" description="Disordered" evidence="5">
    <location>
        <begin position="26"/>
        <end position="61"/>
    </location>
</feature>
<dbReference type="SMART" id="SM00066">
    <property type="entry name" value="GAL4"/>
    <property type="match status" value="1"/>
</dbReference>